<protein>
    <recommendedName>
        <fullName evidence="2">DUF8004 domain-containing protein</fullName>
    </recommendedName>
</protein>
<name>A0A6A5YEN9_9PEZI</name>
<feature type="compositionally biased region" description="Pro residues" evidence="1">
    <location>
        <begin position="693"/>
        <end position="703"/>
    </location>
</feature>
<accession>A0A6A5YEN9</accession>
<evidence type="ECO:0000259" key="2">
    <source>
        <dbReference type="Pfam" id="PF26013"/>
    </source>
</evidence>
<dbReference type="Pfam" id="PF26013">
    <property type="entry name" value="DUF8004"/>
    <property type="match status" value="1"/>
</dbReference>
<gene>
    <name evidence="3" type="ORF">K490DRAFT_36815</name>
</gene>
<sequence length="772" mass="86199">MEKRRSHGAFSSSKGARPQRWDGLRKDHCDWDGLRKDSELWFPDGDCFVHLYEKGHSRRGPSFCISLEALQHANCGPLFSMCFAQKTSQSELPETQLSLLRDPPESMYELYIPAPEDSMREDMFRWHMTTRNFFAFIFKKPLVGTHLGGALVQLQERLHLFRSSDNSNYEDFMAYAEQMGYSDMANAPDHALAMLYYAEHYTLQGLWTEAYAHCVGMNDVVYKSSEYEYIPRVTIALITRAYLEMDLHLLRVSRTLSNFLEDDFSPANLGLPQGARSHLERFRSFLNQFYMDKYGYWPPPKKSNFPRALYRSMYYDFNGLYDFLVDSDSSNFIQFQKPASGGVCVLQNVQAFDQKHRFTPLDHPMPLLPASPAVVSHRGLVNLKLGKGQSKSDRHLSTSASLSTATNRRNSAITNAPLVKAYKQFEEEWSIHPKDKVSLSDARKVRWILIYGILQTLISVTRAPQPVRDTETPEYPLCCLTAGTPPWKELARPSSYYPTRQLEVNPEVVDTEALELATDKPLPETPSFEIKPDCEAGDYLTHTSTDHRTEMTSPDVEIPAPLRINTNVCMTPSKKGSLSRNTSYKSIIGRGLSPFSRRNSIQVKPHIPPFCEIQVPGYGNGLNETILEDTPESSCSSPVASPHIPPPGLTPSPPPPPNARTLPSTSIYLSQPAPPWNPDAPPPSNRANSTPQPSIPPPPPPSPATTAIAPPRPAAAPSPPSPGAGSHPPAAMSAVHPALTAKTAPTAPDPRTRPLRPVFLRHSPRSRSATLR</sequence>
<dbReference type="PANTHER" id="PTHR39601">
    <property type="entry name" value="CHORIOGENIN HMINOR"/>
    <property type="match status" value="1"/>
</dbReference>
<dbReference type="PANTHER" id="PTHR39601:SF1">
    <property type="entry name" value="CHORIOGENIN HMINOR"/>
    <property type="match status" value="1"/>
</dbReference>
<dbReference type="Proteomes" id="UP000799776">
    <property type="component" value="Unassembled WGS sequence"/>
</dbReference>
<feature type="compositionally biased region" description="Pro residues" evidence="1">
    <location>
        <begin position="710"/>
        <end position="722"/>
    </location>
</feature>
<feature type="region of interest" description="Disordered" evidence="1">
    <location>
        <begin position="1"/>
        <end position="22"/>
    </location>
</feature>
<evidence type="ECO:0000256" key="1">
    <source>
        <dbReference type="SAM" id="MobiDB-lite"/>
    </source>
</evidence>
<feature type="region of interest" description="Disordered" evidence="1">
    <location>
        <begin position="622"/>
        <end position="772"/>
    </location>
</feature>
<feature type="compositionally biased region" description="Low complexity" evidence="1">
    <location>
        <begin position="397"/>
        <end position="406"/>
    </location>
</feature>
<evidence type="ECO:0000313" key="3">
    <source>
        <dbReference type="EMBL" id="KAF2089274.1"/>
    </source>
</evidence>
<keyword evidence="4" id="KW-1185">Reference proteome</keyword>
<organism evidence="3 4">
    <name type="scientific">Saccharata proteae CBS 121410</name>
    <dbReference type="NCBI Taxonomy" id="1314787"/>
    <lineage>
        <taxon>Eukaryota</taxon>
        <taxon>Fungi</taxon>
        <taxon>Dikarya</taxon>
        <taxon>Ascomycota</taxon>
        <taxon>Pezizomycotina</taxon>
        <taxon>Dothideomycetes</taxon>
        <taxon>Dothideomycetes incertae sedis</taxon>
        <taxon>Botryosphaeriales</taxon>
        <taxon>Saccharataceae</taxon>
        <taxon>Saccharata</taxon>
    </lineage>
</organism>
<dbReference type="InterPro" id="IPR058317">
    <property type="entry name" value="DUF8004"/>
</dbReference>
<feature type="compositionally biased region" description="Pro residues" evidence="1">
    <location>
        <begin position="643"/>
        <end position="658"/>
    </location>
</feature>
<dbReference type="AlphaFoldDB" id="A0A6A5YEN9"/>
<dbReference type="OrthoDB" id="4114825at2759"/>
<feature type="region of interest" description="Disordered" evidence="1">
    <location>
        <begin position="388"/>
        <end position="407"/>
    </location>
</feature>
<proteinExistence type="predicted"/>
<dbReference type="EMBL" id="ML978714">
    <property type="protein sequence ID" value="KAF2089274.1"/>
    <property type="molecule type" value="Genomic_DNA"/>
</dbReference>
<feature type="compositionally biased region" description="Low complexity" evidence="1">
    <location>
        <begin position="723"/>
        <end position="746"/>
    </location>
</feature>
<feature type="compositionally biased region" description="Pro residues" evidence="1">
    <location>
        <begin position="672"/>
        <end position="684"/>
    </location>
</feature>
<reference evidence="3" key="1">
    <citation type="journal article" date="2020" name="Stud. Mycol.">
        <title>101 Dothideomycetes genomes: a test case for predicting lifestyles and emergence of pathogens.</title>
        <authorList>
            <person name="Haridas S."/>
            <person name="Albert R."/>
            <person name="Binder M."/>
            <person name="Bloem J."/>
            <person name="Labutti K."/>
            <person name="Salamov A."/>
            <person name="Andreopoulos B."/>
            <person name="Baker S."/>
            <person name="Barry K."/>
            <person name="Bills G."/>
            <person name="Bluhm B."/>
            <person name="Cannon C."/>
            <person name="Castanera R."/>
            <person name="Culley D."/>
            <person name="Daum C."/>
            <person name="Ezra D."/>
            <person name="Gonzalez J."/>
            <person name="Henrissat B."/>
            <person name="Kuo A."/>
            <person name="Liang C."/>
            <person name="Lipzen A."/>
            <person name="Lutzoni F."/>
            <person name="Magnuson J."/>
            <person name="Mondo S."/>
            <person name="Nolan M."/>
            <person name="Ohm R."/>
            <person name="Pangilinan J."/>
            <person name="Park H.-J."/>
            <person name="Ramirez L."/>
            <person name="Alfaro M."/>
            <person name="Sun H."/>
            <person name="Tritt A."/>
            <person name="Yoshinaga Y."/>
            <person name="Zwiers L.-H."/>
            <person name="Turgeon B."/>
            <person name="Goodwin S."/>
            <person name="Spatafora J."/>
            <person name="Crous P."/>
            <person name="Grigoriev I."/>
        </authorList>
    </citation>
    <scope>NUCLEOTIDE SEQUENCE</scope>
    <source>
        <strain evidence="3">CBS 121410</strain>
    </source>
</reference>
<evidence type="ECO:0000313" key="4">
    <source>
        <dbReference type="Proteomes" id="UP000799776"/>
    </source>
</evidence>
<feature type="domain" description="DUF8004" evidence="2">
    <location>
        <begin position="170"/>
        <end position="261"/>
    </location>
</feature>